<accession>A0A7W6WI42</accession>
<sequence>MGYEPTFGFIDMRNYSVISSTVRGLISRRHSKRRNDSPNGSTTHKRLIGRTCT</sequence>
<comment type="caution">
    <text evidence="2">The sequence shown here is derived from an EMBL/GenBank/DDBJ whole genome shotgun (WGS) entry which is preliminary data.</text>
</comment>
<organism evidence="2 3">
    <name type="scientific">Rhizobium mongolense</name>
    <dbReference type="NCBI Taxonomy" id="57676"/>
    <lineage>
        <taxon>Bacteria</taxon>
        <taxon>Pseudomonadati</taxon>
        <taxon>Pseudomonadota</taxon>
        <taxon>Alphaproteobacteria</taxon>
        <taxon>Hyphomicrobiales</taxon>
        <taxon>Rhizobiaceae</taxon>
        <taxon>Rhizobium/Agrobacterium group</taxon>
        <taxon>Rhizobium</taxon>
    </lineage>
</organism>
<feature type="region of interest" description="Disordered" evidence="1">
    <location>
        <begin position="26"/>
        <end position="53"/>
    </location>
</feature>
<name>A0A7W6WI42_9HYPH</name>
<dbReference type="Proteomes" id="UP000533641">
    <property type="component" value="Unassembled WGS sequence"/>
</dbReference>
<dbReference type="EMBL" id="JACIGM010000018">
    <property type="protein sequence ID" value="MBB4278408.1"/>
    <property type="molecule type" value="Genomic_DNA"/>
</dbReference>
<proteinExistence type="predicted"/>
<gene>
    <name evidence="2" type="ORF">GGE12_006219</name>
</gene>
<feature type="compositionally biased region" description="Basic residues" evidence="1">
    <location>
        <begin position="43"/>
        <end position="53"/>
    </location>
</feature>
<reference evidence="2 3" key="1">
    <citation type="submission" date="2020-08" db="EMBL/GenBank/DDBJ databases">
        <title>Genomic Encyclopedia of Type Strains, Phase IV (KMG-V): Genome sequencing to study the core and pangenomes of soil and plant-associated prokaryotes.</title>
        <authorList>
            <person name="Whitman W."/>
        </authorList>
    </citation>
    <scope>NUCLEOTIDE SEQUENCE [LARGE SCALE GENOMIC DNA]</scope>
    <source>
        <strain evidence="2 3">SEMIA 402</strain>
    </source>
</reference>
<evidence type="ECO:0000313" key="2">
    <source>
        <dbReference type="EMBL" id="MBB4278408.1"/>
    </source>
</evidence>
<evidence type="ECO:0000313" key="3">
    <source>
        <dbReference type="Proteomes" id="UP000533641"/>
    </source>
</evidence>
<dbReference type="AlphaFoldDB" id="A0A7W6WI42"/>
<evidence type="ECO:0000256" key="1">
    <source>
        <dbReference type="SAM" id="MobiDB-lite"/>
    </source>
</evidence>
<protein>
    <submittedName>
        <fullName evidence="2">Uncharacterized protein</fullName>
    </submittedName>
</protein>